<keyword evidence="1" id="KW-0479">Metal-binding</keyword>
<dbReference type="Pfam" id="PF00096">
    <property type="entry name" value="zf-C2H2"/>
    <property type="match status" value="1"/>
</dbReference>
<dbReference type="SMART" id="SM00355">
    <property type="entry name" value="ZnF_C2H2"/>
    <property type="match status" value="4"/>
</dbReference>
<proteinExistence type="predicted"/>
<evidence type="ECO:0000256" key="2">
    <source>
        <dbReference type="ARBA" id="ARBA00022737"/>
    </source>
</evidence>
<evidence type="ECO:0000259" key="6">
    <source>
        <dbReference type="PROSITE" id="PS50157"/>
    </source>
</evidence>
<accession>A0ABQ8KAW8</accession>
<dbReference type="PROSITE" id="PS00028">
    <property type="entry name" value="ZINC_FINGER_C2H2_1"/>
    <property type="match status" value="2"/>
</dbReference>
<keyword evidence="8" id="KW-1185">Reference proteome</keyword>
<reference evidence="7 8" key="1">
    <citation type="journal article" date="2021" name="Environ. Microbiol.">
        <title>Gene family expansions and transcriptome signatures uncover fungal adaptations to wood decay.</title>
        <authorList>
            <person name="Hage H."/>
            <person name="Miyauchi S."/>
            <person name="Viragh M."/>
            <person name="Drula E."/>
            <person name="Min B."/>
            <person name="Chaduli D."/>
            <person name="Navarro D."/>
            <person name="Favel A."/>
            <person name="Norest M."/>
            <person name="Lesage-Meessen L."/>
            <person name="Balint B."/>
            <person name="Merenyi Z."/>
            <person name="de Eugenio L."/>
            <person name="Morin E."/>
            <person name="Martinez A.T."/>
            <person name="Baldrian P."/>
            <person name="Stursova M."/>
            <person name="Martinez M.J."/>
            <person name="Novotny C."/>
            <person name="Magnuson J.K."/>
            <person name="Spatafora J.W."/>
            <person name="Maurice S."/>
            <person name="Pangilinan J."/>
            <person name="Andreopoulos W."/>
            <person name="LaButti K."/>
            <person name="Hundley H."/>
            <person name="Na H."/>
            <person name="Kuo A."/>
            <person name="Barry K."/>
            <person name="Lipzen A."/>
            <person name="Henrissat B."/>
            <person name="Riley R."/>
            <person name="Ahrendt S."/>
            <person name="Nagy L.G."/>
            <person name="Grigoriev I.V."/>
            <person name="Martin F."/>
            <person name="Rosso M.N."/>
        </authorList>
    </citation>
    <scope>NUCLEOTIDE SEQUENCE [LARGE SCALE GENOMIC DNA]</scope>
    <source>
        <strain evidence="7 8">CIRM-BRFM 1785</strain>
    </source>
</reference>
<comment type="caution">
    <text evidence="7">The sequence shown here is derived from an EMBL/GenBank/DDBJ whole genome shotgun (WGS) entry which is preliminary data.</text>
</comment>
<sequence length="240" mass="27663">MHHQYCEICGKHFDRAEKLEEHREEAHYPCKPCRWVFDSALSLHEHNCQRHYYCPDCRLLFQSESNLRSHRHSRTHIIASILCPGKGCAKEFINSAALVFHWESGTCPSRITRQHLNRVITEFDKNHVITNPARMIAGGSDSQTTMWATSRAWNGHAFECFLCHREHRTPESLNQHFASPAHAQKQFVCPRAYSGCGAEFKTLSALCQHVESERCGVRRFKKQVQDFIGDLTSGMKRLGI</sequence>
<keyword evidence="2" id="KW-0677">Repeat</keyword>
<evidence type="ECO:0000313" key="8">
    <source>
        <dbReference type="Proteomes" id="UP000814176"/>
    </source>
</evidence>
<evidence type="ECO:0000256" key="5">
    <source>
        <dbReference type="PROSITE-ProRule" id="PRU00042"/>
    </source>
</evidence>
<evidence type="ECO:0000256" key="3">
    <source>
        <dbReference type="ARBA" id="ARBA00022771"/>
    </source>
</evidence>
<keyword evidence="4" id="KW-0862">Zinc</keyword>
<feature type="domain" description="C2H2-type" evidence="6">
    <location>
        <begin position="52"/>
        <end position="76"/>
    </location>
</feature>
<dbReference type="InterPro" id="IPR013087">
    <property type="entry name" value="Znf_C2H2_type"/>
</dbReference>
<dbReference type="EMBL" id="JADCUA010000015">
    <property type="protein sequence ID" value="KAH9834645.1"/>
    <property type="molecule type" value="Genomic_DNA"/>
</dbReference>
<dbReference type="PANTHER" id="PTHR24379">
    <property type="entry name" value="KRAB AND ZINC FINGER DOMAIN-CONTAINING"/>
    <property type="match status" value="1"/>
</dbReference>
<dbReference type="PANTHER" id="PTHR24379:SF121">
    <property type="entry name" value="C2H2-TYPE DOMAIN-CONTAINING PROTEIN"/>
    <property type="match status" value="1"/>
</dbReference>
<feature type="domain" description="C2H2-type" evidence="6">
    <location>
        <begin position="4"/>
        <end position="32"/>
    </location>
</feature>
<evidence type="ECO:0000313" key="7">
    <source>
        <dbReference type="EMBL" id="KAH9834645.1"/>
    </source>
</evidence>
<evidence type="ECO:0000256" key="4">
    <source>
        <dbReference type="ARBA" id="ARBA00022833"/>
    </source>
</evidence>
<dbReference type="InterPro" id="IPR036236">
    <property type="entry name" value="Znf_C2H2_sf"/>
</dbReference>
<name>A0ABQ8KAW8_9APHY</name>
<dbReference type="GeneID" id="72005041"/>
<dbReference type="SUPFAM" id="SSF57667">
    <property type="entry name" value="beta-beta-alpha zinc fingers"/>
    <property type="match status" value="1"/>
</dbReference>
<dbReference type="Proteomes" id="UP000814176">
    <property type="component" value="Unassembled WGS sequence"/>
</dbReference>
<dbReference type="RefSeq" id="XP_047777176.1">
    <property type="nucleotide sequence ID" value="XM_047924309.1"/>
</dbReference>
<dbReference type="PROSITE" id="PS50157">
    <property type="entry name" value="ZINC_FINGER_C2H2_2"/>
    <property type="match status" value="2"/>
</dbReference>
<protein>
    <recommendedName>
        <fullName evidence="6">C2H2-type domain-containing protein</fullName>
    </recommendedName>
</protein>
<organism evidence="7 8">
    <name type="scientific">Rhodofomes roseus</name>
    <dbReference type="NCBI Taxonomy" id="34475"/>
    <lineage>
        <taxon>Eukaryota</taxon>
        <taxon>Fungi</taxon>
        <taxon>Dikarya</taxon>
        <taxon>Basidiomycota</taxon>
        <taxon>Agaricomycotina</taxon>
        <taxon>Agaricomycetes</taxon>
        <taxon>Polyporales</taxon>
        <taxon>Rhodofomes</taxon>
    </lineage>
</organism>
<dbReference type="Pfam" id="PF12874">
    <property type="entry name" value="zf-met"/>
    <property type="match status" value="2"/>
</dbReference>
<gene>
    <name evidence="7" type="ORF">C8Q71DRAFT_770116</name>
</gene>
<evidence type="ECO:0000256" key="1">
    <source>
        <dbReference type="ARBA" id="ARBA00022723"/>
    </source>
</evidence>
<keyword evidence="3 5" id="KW-0863">Zinc-finger</keyword>
<dbReference type="Gene3D" id="3.30.160.60">
    <property type="entry name" value="Classic Zinc Finger"/>
    <property type="match status" value="1"/>
</dbReference>